<name>A0A1H3DJ85_9PSED</name>
<dbReference type="EMBL" id="FNNU01000005">
    <property type="protein sequence ID" value="SDX66582.1"/>
    <property type="molecule type" value="Genomic_DNA"/>
</dbReference>
<evidence type="ECO:0000313" key="2">
    <source>
        <dbReference type="Proteomes" id="UP000243778"/>
    </source>
</evidence>
<dbReference type="AlphaFoldDB" id="A0A1H3DJ85"/>
<reference evidence="2" key="1">
    <citation type="submission" date="2016-10" db="EMBL/GenBank/DDBJ databases">
        <authorList>
            <person name="Varghese N."/>
            <person name="Submissions S."/>
        </authorList>
    </citation>
    <scope>NUCLEOTIDE SEQUENCE [LARGE SCALE GENOMIC DNA]</scope>
    <source>
        <strain evidence="2">NRRL B-59562</strain>
    </source>
</reference>
<keyword evidence="2" id="KW-1185">Reference proteome</keyword>
<gene>
    <name evidence="1" type="ORF">SAMN05216287_3453</name>
</gene>
<organism evidence="1 2">
    <name type="scientific">Pseudomonas kuykendallii</name>
    <dbReference type="NCBI Taxonomy" id="1007099"/>
    <lineage>
        <taxon>Bacteria</taxon>
        <taxon>Pseudomonadati</taxon>
        <taxon>Pseudomonadota</taxon>
        <taxon>Gammaproteobacteria</taxon>
        <taxon>Pseudomonadales</taxon>
        <taxon>Pseudomonadaceae</taxon>
        <taxon>Pseudomonas</taxon>
    </lineage>
</organism>
<accession>A0A1H3DJ85</accession>
<evidence type="ECO:0000313" key="1">
    <source>
        <dbReference type="EMBL" id="SDX66582.1"/>
    </source>
</evidence>
<protein>
    <submittedName>
        <fullName evidence="1">Uncharacterized protein</fullName>
    </submittedName>
</protein>
<dbReference type="STRING" id="1007099.SAMN05216287_3453"/>
<proteinExistence type="predicted"/>
<dbReference type="Proteomes" id="UP000243778">
    <property type="component" value="Unassembled WGS sequence"/>
</dbReference>
<sequence length="97" mass="10398">MPFGPQWADQTWDFSTEAYGASLHGASSDEDAWRESELLLIAEQLLMIEDADPAAAPGSAAQWRAYRVAVRAWKAGNGDFPFGTRPTSPAALEGATA</sequence>